<keyword evidence="3" id="KW-1185">Reference proteome</keyword>
<dbReference type="RefSeq" id="XP_018707338.1">
    <property type="nucleotide sequence ID" value="XM_018845615.1"/>
</dbReference>
<dbReference type="Proteomes" id="UP000076744">
    <property type="component" value="Unassembled WGS sequence"/>
</dbReference>
<gene>
    <name evidence="2" type="ORF">ISF_02008</name>
</gene>
<reference evidence="2 3" key="1">
    <citation type="journal article" date="2016" name="Genome Biol. Evol.">
        <title>Divergent and convergent evolution of fungal pathogenicity.</title>
        <authorList>
            <person name="Shang Y."/>
            <person name="Xiao G."/>
            <person name="Zheng P."/>
            <person name="Cen K."/>
            <person name="Zhan S."/>
            <person name="Wang C."/>
        </authorList>
    </citation>
    <scope>NUCLEOTIDE SEQUENCE [LARGE SCALE GENOMIC DNA]</scope>
    <source>
        <strain evidence="2 3">ARSEF 2679</strain>
    </source>
</reference>
<sequence>MPNDTPIAQGAEASTPVAKEPKQTWRRTYVGHWQKLSLDEFEAICHIIYYTPPPHAIHLGCLFDLLRVRRRTEEAAVYIRDAVNSPFDQRRHSSAVQLSKLKKACSKLSEAYKIDEYACTIAVENKGILDDAAARVLKKEPDNLDAKSGEALNELQDVIGGCASGTAAAYKTRATFLGLLHVGEKMMMDLTAALEIHKKTIGHAQQGPTPGKGKQLEEIEMPEGLRSKLLVQRGLQYLFMACAEAMISFSTANESPAEKRAESQKLAWSQAKHALRDLKDFLGTLQYSPNWPVEVSLEMHQMIMQVPNARWPKAQIRRTRVCPSVEYSVYPVSRLFEARPPDDLPDFLPPSPPEYQPSAPSDFLPSEPLEYSTPPPPPPPYGLAVAPGTRRESVSTETFSNPASSGTDTASRQKEPGCEFVTYHPYLVEALHGLLICHCLIQTSPKVIQRHAYMVARLTSLIDGFPLFEAELDDAQNKCYSDIWRYLTLQPESSTGLLPLSLRWPELCKRRSSQGIAPGHKLPGKDCQNEDRSFGASASWTARAIHHWLQEKPVIQGVKKVKKKRTALVPVPAE</sequence>
<evidence type="ECO:0000256" key="1">
    <source>
        <dbReference type="SAM" id="MobiDB-lite"/>
    </source>
</evidence>
<evidence type="ECO:0000313" key="2">
    <source>
        <dbReference type="EMBL" id="OAA71457.1"/>
    </source>
</evidence>
<feature type="region of interest" description="Disordered" evidence="1">
    <location>
        <begin position="1"/>
        <end position="20"/>
    </location>
</feature>
<dbReference type="GeneID" id="30018300"/>
<dbReference type="AlphaFoldDB" id="A0A168CJL5"/>
<accession>A0A168CJL5</accession>
<feature type="compositionally biased region" description="Low complexity" evidence="1">
    <location>
        <begin position="356"/>
        <end position="372"/>
    </location>
</feature>
<dbReference type="STRING" id="1081104.A0A168CJL5"/>
<feature type="compositionally biased region" description="Polar residues" evidence="1">
    <location>
        <begin position="395"/>
        <end position="410"/>
    </location>
</feature>
<protein>
    <submittedName>
        <fullName evidence="2">Uncharacterized protein</fullName>
    </submittedName>
</protein>
<dbReference type="EMBL" id="AZHB01000003">
    <property type="protein sequence ID" value="OAA71457.1"/>
    <property type="molecule type" value="Genomic_DNA"/>
</dbReference>
<dbReference type="OrthoDB" id="4870738at2759"/>
<feature type="region of interest" description="Disordered" evidence="1">
    <location>
        <begin position="341"/>
        <end position="413"/>
    </location>
</feature>
<evidence type="ECO:0000313" key="3">
    <source>
        <dbReference type="Proteomes" id="UP000076744"/>
    </source>
</evidence>
<organism evidence="2 3">
    <name type="scientific">Cordyceps fumosorosea (strain ARSEF 2679)</name>
    <name type="common">Isaria fumosorosea</name>
    <dbReference type="NCBI Taxonomy" id="1081104"/>
    <lineage>
        <taxon>Eukaryota</taxon>
        <taxon>Fungi</taxon>
        <taxon>Dikarya</taxon>
        <taxon>Ascomycota</taxon>
        <taxon>Pezizomycotina</taxon>
        <taxon>Sordariomycetes</taxon>
        <taxon>Hypocreomycetidae</taxon>
        <taxon>Hypocreales</taxon>
        <taxon>Cordycipitaceae</taxon>
        <taxon>Cordyceps</taxon>
    </lineage>
</organism>
<comment type="caution">
    <text evidence="2">The sequence shown here is derived from an EMBL/GenBank/DDBJ whole genome shotgun (WGS) entry which is preliminary data.</text>
</comment>
<proteinExistence type="predicted"/>
<name>A0A168CJL5_CORFA</name>